<dbReference type="Gene3D" id="3.30.1330.40">
    <property type="entry name" value="RutC-like"/>
    <property type="match status" value="1"/>
</dbReference>
<protein>
    <submittedName>
        <fullName evidence="1">Endoribonuclease L-PSP</fullName>
    </submittedName>
</protein>
<dbReference type="SUPFAM" id="SSF55298">
    <property type="entry name" value="YjgF-like"/>
    <property type="match status" value="1"/>
</dbReference>
<dbReference type="Proteomes" id="UP000199662">
    <property type="component" value="Unassembled WGS sequence"/>
</dbReference>
<evidence type="ECO:0000313" key="2">
    <source>
        <dbReference type="Proteomes" id="UP000199662"/>
    </source>
</evidence>
<dbReference type="InterPro" id="IPR006175">
    <property type="entry name" value="YjgF/YER057c/UK114"/>
</dbReference>
<dbReference type="EMBL" id="FNZK01000003">
    <property type="protein sequence ID" value="SEJ09355.1"/>
    <property type="molecule type" value="Genomic_DNA"/>
</dbReference>
<dbReference type="InterPro" id="IPR035959">
    <property type="entry name" value="RutC-like_sf"/>
</dbReference>
<dbReference type="CDD" id="cd00448">
    <property type="entry name" value="YjgF_YER057c_UK114_family"/>
    <property type="match status" value="1"/>
</dbReference>
<reference evidence="1 2" key="1">
    <citation type="submission" date="2016-10" db="EMBL/GenBank/DDBJ databases">
        <authorList>
            <person name="de Groot N.N."/>
        </authorList>
    </citation>
    <scope>NUCLEOTIDE SEQUENCE [LARGE SCALE GENOMIC DNA]</scope>
    <source>
        <strain evidence="1 2">DSM 2179</strain>
    </source>
</reference>
<gene>
    <name evidence="1" type="ORF">SAMN05660742_103136</name>
</gene>
<dbReference type="STRING" id="84035.SAMN05660742_103136"/>
<proteinExistence type="predicted"/>
<dbReference type="Pfam" id="PF01042">
    <property type="entry name" value="Ribonuc_L-PSP"/>
    <property type="match status" value="1"/>
</dbReference>
<dbReference type="AlphaFoldDB" id="A0A1H6WAH4"/>
<name>A0A1H6WAH4_9FIRM</name>
<accession>A0A1H6WAH4</accession>
<dbReference type="RefSeq" id="WP_091829475.1">
    <property type="nucleotide sequence ID" value="NZ_FNZK01000003.1"/>
</dbReference>
<sequence length="110" mass="12866">MRLNQDEPVVHSDVIYISNQMSTFSPNLGEQTYKTLKQMEIKLDRHHSNKYNIIKVNIYVPNLDYWSSMKDCYQNFFGSAQPNNSIIPTYDEQAPISFEMVAKKMTYANC</sequence>
<organism evidence="1 2">
    <name type="scientific">Propionispira arboris</name>
    <dbReference type="NCBI Taxonomy" id="84035"/>
    <lineage>
        <taxon>Bacteria</taxon>
        <taxon>Bacillati</taxon>
        <taxon>Bacillota</taxon>
        <taxon>Negativicutes</taxon>
        <taxon>Selenomonadales</taxon>
        <taxon>Selenomonadaceae</taxon>
        <taxon>Propionispira</taxon>
    </lineage>
</organism>
<keyword evidence="2" id="KW-1185">Reference proteome</keyword>
<evidence type="ECO:0000313" key="1">
    <source>
        <dbReference type="EMBL" id="SEJ09355.1"/>
    </source>
</evidence>